<dbReference type="Gene3D" id="1.10.730.20">
    <property type="match status" value="1"/>
</dbReference>
<gene>
    <name evidence="10 14" type="primary">ileS</name>
    <name evidence="14" type="ORF">WMO26_05800</name>
</gene>
<evidence type="ECO:0000313" key="14">
    <source>
        <dbReference type="EMBL" id="MEQ2440340.1"/>
    </source>
</evidence>
<feature type="domain" description="Zinc finger FPG/IleRS-type" evidence="12">
    <location>
        <begin position="901"/>
        <end position="928"/>
    </location>
</feature>
<comment type="domain">
    <text evidence="10">IleRS has two distinct active sites: one for aminoacylation and one for editing. The misactivated valine is translocated from the active site to the editing site, which sterically excludes the correctly activated isoleucine. The single editing site contains two valyl binding pockets, one specific for each substrate (Val-AMP or Val-tRNA(Ile)).</text>
</comment>
<dbReference type="NCBIfam" id="TIGR00392">
    <property type="entry name" value="ileS"/>
    <property type="match status" value="1"/>
</dbReference>
<comment type="subunit">
    <text evidence="10">Monomer.</text>
</comment>
<evidence type="ECO:0000256" key="9">
    <source>
        <dbReference type="ARBA" id="ARBA00048359"/>
    </source>
</evidence>
<dbReference type="InterPro" id="IPR009008">
    <property type="entry name" value="Val/Leu/Ile-tRNA-synth_edit"/>
</dbReference>
<reference evidence="14 15" key="1">
    <citation type="submission" date="2024-03" db="EMBL/GenBank/DDBJ databases">
        <title>Human intestinal bacterial collection.</title>
        <authorList>
            <person name="Pauvert C."/>
            <person name="Hitch T.C.A."/>
            <person name="Clavel T."/>
        </authorList>
    </citation>
    <scope>NUCLEOTIDE SEQUENCE [LARGE SCALE GENOMIC DNA]</scope>
    <source>
        <strain evidence="14 15">CLA-JM-H44</strain>
    </source>
</reference>
<feature type="binding site" evidence="10">
    <location>
        <position position="610"/>
    </location>
    <ligand>
        <name>ATP</name>
        <dbReference type="ChEBI" id="CHEBI:30616"/>
    </ligand>
</feature>
<evidence type="ECO:0000256" key="3">
    <source>
        <dbReference type="ARBA" id="ARBA00022598"/>
    </source>
</evidence>
<dbReference type="SUPFAM" id="SSF52374">
    <property type="entry name" value="Nucleotidylyl transferase"/>
    <property type="match status" value="1"/>
</dbReference>
<accession>A0ABV1E0R9</accession>
<comment type="caution">
    <text evidence="14">The sequence shown here is derived from an EMBL/GenBank/DDBJ whole genome shotgun (WGS) entry which is preliminary data.</text>
</comment>
<dbReference type="Pfam" id="PF06827">
    <property type="entry name" value="zf-FPG_IleRS"/>
    <property type="match status" value="1"/>
</dbReference>
<evidence type="ECO:0000256" key="6">
    <source>
        <dbReference type="ARBA" id="ARBA00022917"/>
    </source>
</evidence>
<comment type="function">
    <text evidence="8 10">Catalyzes the attachment of isoleucine to tRNA(Ile). As IleRS can inadvertently accommodate and process structurally similar amino acids such as valine, to avoid such errors it has two additional distinct tRNA(Ile)-dependent editing activities. One activity is designated as 'pretransfer' editing and involves the hydrolysis of activated Val-AMP. The other activity is designated 'posttransfer' editing and involves deacylation of mischarged Val-tRNA(Ile).</text>
</comment>
<evidence type="ECO:0000256" key="4">
    <source>
        <dbReference type="ARBA" id="ARBA00022741"/>
    </source>
</evidence>
<dbReference type="CDD" id="cd07960">
    <property type="entry name" value="Anticodon_Ia_Ile_BEm"/>
    <property type="match status" value="1"/>
</dbReference>
<feature type="short sequence motif" description="'HIGH' region" evidence="10">
    <location>
        <begin position="59"/>
        <end position="69"/>
    </location>
</feature>
<evidence type="ECO:0000256" key="8">
    <source>
        <dbReference type="ARBA" id="ARBA00025217"/>
    </source>
</evidence>
<dbReference type="InterPro" id="IPR002301">
    <property type="entry name" value="Ile-tRNA-ligase"/>
</dbReference>
<dbReference type="GO" id="GO:0004822">
    <property type="term" value="F:isoleucine-tRNA ligase activity"/>
    <property type="evidence" value="ECO:0007669"/>
    <property type="project" value="UniProtKB-EC"/>
</dbReference>
<dbReference type="InterPro" id="IPR013155">
    <property type="entry name" value="M/V/L/I-tRNA-synth_anticd-bd"/>
</dbReference>
<dbReference type="InterPro" id="IPR009080">
    <property type="entry name" value="tRNAsynth_Ia_anticodon-bd"/>
</dbReference>
<keyword evidence="6 10" id="KW-0648">Protein biosynthesis</keyword>
<feature type="binding site" evidence="10">
    <location>
        <position position="907"/>
    </location>
    <ligand>
        <name>Zn(2+)</name>
        <dbReference type="ChEBI" id="CHEBI:29105"/>
    </ligand>
</feature>
<feature type="binding site" evidence="10">
    <location>
        <position position="904"/>
    </location>
    <ligand>
        <name>Zn(2+)</name>
        <dbReference type="ChEBI" id="CHEBI:29105"/>
    </ligand>
</feature>
<evidence type="ECO:0000259" key="12">
    <source>
        <dbReference type="Pfam" id="PF06827"/>
    </source>
</evidence>
<dbReference type="PANTHER" id="PTHR42765:SF1">
    <property type="entry name" value="ISOLEUCINE--TRNA LIGASE, MITOCHONDRIAL"/>
    <property type="match status" value="1"/>
</dbReference>
<proteinExistence type="inferred from homology"/>
<name>A0ABV1E0R9_9FIRM</name>
<keyword evidence="15" id="KW-1185">Reference proteome</keyword>
<dbReference type="Pfam" id="PF00133">
    <property type="entry name" value="tRNA-synt_1"/>
    <property type="match status" value="1"/>
</dbReference>
<feature type="domain" description="Methionyl/Valyl/Leucyl/Isoleucyl-tRNA synthetase anticodon-binding" evidence="13">
    <location>
        <begin position="690"/>
        <end position="847"/>
    </location>
</feature>
<dbReference type="InterPro" id="IPR050081">
    <property type="entry name" value="Ile-tRNA_ligase"/>
</dbReference>
<feature type="domain" description="Aminoacyl-tRNA synthetase class Ia" evidence="11">
    <location>
        <begin position="29"/>
        <end position="646"/>
    </location>
</feature>
<keyword evidence="4 10" id="KW-0547">Nucleotide-binding</keyword>
<keyword evidence="7 10" id="KW-0030">Aminoacyl-tRNA synthetase</keyword>
<evidence type="ECO:0000256" key="5">
    <source>
        <dbReference type="ARBA" id="ARBA00022840"/>
    </source>
</evidence>
<dbReference type="InterPro" id="IPR023585">
    <property type="entry name" value="Ile-tRNA-ligase_type1"/>
</dbReference>
<dbReference type="PANTHER" id="PTHR42765">
    <property type="entry name" value="SOLEUCYL-TRNA SYNTHETASE"/>
    <property type="match status" value="1"/>
</dbReference>
<protein>
    <recommendedName>
        <fullName evidence="10">Isoleucine--tRNA ligase</fullName>
        <ecNumber evidence="10">6.1.1.5</ecNumber>
    </recommendedName>
    <alternativeName>
        <fullName evidence="10">Isoleucyl-tRNA synthetase</fullName>
        <shortName evidence="10">IleRS</shortName>
    </alternativeName>
</protein>
<dbReference type="InterPro" id="IPR010663">
    <property type="entry name" value="Znf_FPG/IleRS"/>
</dbReference>
<dbReference type="HAMAP" id="MF_02002">
    <property type="entry name" value="Ile_tRNA_synth_type1"/>
    <property type="match status" value="1"/>
</dbReference>
<dbReference type="RefSeq" id="WP_349218844.1">
    <property type="nucleotide sequence ID" value="NZ_JBBMFD010000007.1"/>
</dbReference>
<feature type="binding site" evidence="10">
    <location>
        <position position="566"/>
    </location>
    <ligand>
        <name>L-isoleucyl-5'-AMP</name>
        <dbReference type="ChEBI" id="CHEBI:178002"/>
    </ligand>
</feature>
<dbReference type="Pfam" id="PF08264">
    <property type="entry name" value="Anticodon_1"/>
    <property type="match status" value="1"/>
</dbReference>
<evidence type="ECO:0000313" key="15">
    <source>
        <dbReference type="Proteomes" id="UP001489509"/>
    </source>
</evidence>
<dbReference type="EMBL" id="JBBMFD010000007">
    <property type="protein sequence ID" value="MEQ2440340.1"/>
    <property type="molecule type" value="Genomic_DNA"/>
</dbReference>
<evidence type="ECO:0000256" key="2">
    <source>
        <dbReference type="ARBA" id="ARBA00022490"/>
    </source>
</evidence>
<keyword evidence="5 10" id="KW-0067">ATP-binding</keyword>
<evidence type="ECO:0000256" key="10">
    <source>
        <dbReference type="HAMAP-Rule" id="MF_02002"/>
    </source>
</evidence>
<comment type="similarity">
    <text evidence="1 10">Belongs to the class-I aminoacyl-tRNA synthetase family. IleS type 1 subfamily.</text>
</comment>
<dbReference type="InterPro" id="IPR033708">
    <property type="entry name" value="Anticodon_Ile_BEm"/>
</dbReference>
<sequence length="934" mass="105232">MPQDYNKTLNLPKTDFSMRAGLPKKEPAMLEEWEKSGRYETLMKKNEGKPLFVLHDGPPYANGDIHLGTAMNKTLKDMIVRYKNMAGFQAPYVPGWDTHGLPTELKARKKAGVENSTTISPVELRKICREFALGYLDDQRNQFKRLGVLGEWDHPYITLVPEYEAKQIELFGEMALKGYIYKGLKPVYWCPDCETALAEAEIEYANDPCYSIYVKFAVKDDKGKLSAMGVDPAKTSVVIWTTTTWTIPANVAICLGPDFTYAVIKTGDEYLIMAEELYKNAMKAAGIEEYEVVGTLPGRELEYVVTQHPFLDRESLVILGDHVTLESGTGCVHTAPGHGVEDYDVCKKNYPQLPIVVPVDSKGRMTKEAGEPFAGLSTDEANKAIAAELEQRGALFAMEKIHHDYPHCWRCKKPVLFRATEQWFCSVEQFKEQAVKAIEEVTWTPAWGQDRITSMVRDRADWCISRQRKWGVPIPILYCKDCGKPIVTKESIEKIASVFRMEGSDSWFVRDAADFLPEGFVCPECGSKNFEKEKDIMDVWFDSGVSHAAVCDARDYLQWPADLYLEGADQYRGWFQSSLLTSVAWRGKAPYKAVLTHGWVVDGKGEKMSKSLGNGILPSEIIEKYGADILRLWVASSDYQVDVRISPDILSQLSEAYRKIRNTARFILGNLGDFDPDKDAVADSALEPIDRWALMRLDELIGVVRDAYDSYEFHRISHAVQNFCVIDLSNFYLDVIKDRLYVEKIDSPSRRAAQTVIYRVLDAMTRMLTPILAFTAEEIWQAMPHDASADKEAAIFNDFPKVSGLVHDEEFLSRWTKIHAIREDVKKALELARSSKVIGASLEAKVTLTCDGELYDFVRSVEKELPAVFIVSKVQVQKGSAGGFKGEEVDGLFVTVEKADGEKCERCWTYEESVGSDSEHPTLCARCAAILKAE</sequence>
<comment type="subcellular location">
    <subcellularLocation>
        <location evidence="10">Cytoplasm</location>
    </subcellularLocation>
</comment>
<dbReference type="Gene3D" id="3.90.740.10">
    <property type="entry name" value="Valyl/Leucyl/Isoleucyl-tRNA synthetase, editing domain"/>
    <property type="match status" value="1"/>
</dbReference>
<keyword evidence="2 10" id="KW-0963">Cytoplasm</keyword>
<evidence type="ECO:0000256" key="1">
    <source>
        <dbReference type="ARBA" id="ARBA00006887"/>
    </source>
</evidence>
<feature type="binding site" evidence="10">
    <location>
        <position position="924"/>
    </location>
    <ligand>
        <name>Zn(2+)</name>
        <dbReference type="ChEBI" id="CHEBI:29105"/>
    </ligand>
</feature>
<keyword evidence="10" id="KW-0479">Metal-binding</keyword>
<keyword evidence="3 10" id="KW-0436">Ligase</keyword>
<dbReference type="EC" id="6.1.1.5" evidence="10"/>
<dbReference type="Gene3D" id="3.40.50.620">
    <property type="entry name" value="HUPs"/>
    <property type="match status" value="2"/>
</dbReference>
<evidence type="ECO:0000256" key="7">
    <source>
        <dbReference type="ARBA" id="ARBA00023146"/>
    </source>
</evidence>
<dbReference type="SUPFAM" id="SSF50677">
    <property type="entry name" value="ValRS/IleRS/LeuRS editing domain"/>
    <property type="match status" value="1"/>
</dbReference>
<keyword evidence="10" id="KW-0862">Zinc</keyword>
<evidence type="ECO:0000259" key="13">
    <source>
        <dbReference type="Pfam" id="PF08264"/>
    </source>
</evidence>
<feature type="short sequence motif" description="'KMSKS' region" evidence="10">
    <location>
        <begin position="607"/>
        <end position="611"/>
    </location>
</feature>
<organism evidence="14 15">
    <name type="scientific">Solibaculum intestinale</name>
    <dbReference type="NCBI Taxonomy" id="3133165"/>
    <lineage>
        <taxon>Bacteria</taxon>
        <taxon>Bacillati</taxon>
        <taxon>Bacillota</taxon>
        <taxon>Clostridia</taxon>
        <taxon>Eubacteriales</taxon>
        <taxon>Oscillospiraceae</taxon>
        <taxon>Solibaculum</taxon>
    </lineage>
</organism>
<dbReference type="InterPro" id="IPR001412">
    <property type="entry name" value="aa-tRNA-synth_I_CS"/>
</dbReference>
<dbReference type="Gene3D" id="1.10.10.830">
    <property type="entry name" value="Ile-tRNA synthetase CP2 domain-like"/>
    <property type="match status" value="1"/>
</dbReference>
<dbReference type="PRINTS" id="PR00984">
    <property type="entry name" value="TRNASYNTHILE"/>
</dbReference>
<comment type="cofactor">
    <cofactor evidence="10">
        <name>Zn(2+)</name>
        <dbReference type="ChEBI" id="CHEBI:29105"/>
    </cofactor>
    <text evidence="10">Binds 1 zinc ion per subunit.</text>
</comment>
<dbReference type="InterPro" id="IPR014729">
    <property type="entry name" value="Rossmann-like_a/b/a_fold"/>
</dbReference>
<dbReference type="PROSITE" id="PS00178">
    <property type="entry name" value="AA_TRNA_LIGASE_I"/>
    <property type="match status" value="1"/>
</dbReference>
<comment type="catalytic activity">
    <reaction evidence="9 10">
        <text>tRNA(Ile) + L-isoleucine + ATP = L-isoleucyl-tRNA(Ile) + AMP + diphosphate</text>
        <dbReference type="Rhea" id="RHEA:11060"/>
        <dbReference type="Rhea" id="RHEA-COMP:9666"/>
        <dbReference type="Rhea" id="RHEA-COMP:9695"/>
        <dbReference type="ChEBI" id="CHEBI:30616"/>
        <dbReference type="ChEBI" id="CHEBI:33019"/>
        <dbReference type="ChEBI" id="CHEBI:58045"/>
        <dbReference type="ChEBI" id="CHEBI:78442"/>
        <dbReference type="ChEBI" id="CHEBI:78528"/>
        <dbReference type="ChEBI" id="CHEBI:456215"/>
        <dbReference type="EC" id="6.1.1.5"/>
    </reaction>
</comment>
<dbReference type="Proteomes" id="UP001489509">
    <property type="component" value="Unassembled WGS sequence"/>
</dbReference>
<feature type="binding site" evidence="10">
    <location>
        <position position="927"/>
    </location>
    <ligand>
        <name>Zn(2+)</name>
        <dbReference type="ChEBI" id="CHEBI:29105"/>
    </ligand>
</feature>
<dbReference type="InterPro" id="IPR002300">
    <property type="entry name" value="aa-tRNA-synth_Ia"/>
</dbReference>
<dbReference type="Gene3D" id="2.170.220.10">
    <property type="match status" value="1"/>
</dbReference>
<dbReference type="CDD" id="cd00818">
    <property type="entry name" value="IleRS_core"/>
    <property type="match status" value="1"/>
</dbReference>
<evidence type="ECO:0000259" key="11">
    <source>
        <dbReference type="Pfam" id="PF00133"/>
    </source>
</evidence>
<dbReference type="SUPFAM" id="SSF47323">
    <property type="entry name" value="Anticodon-binding domain of a subclass of class I aminoacyl-tRNA synthetases"/>
    <property type="match status" value="1"/>
</dbReference>